<evidence type="ECO:0000313" key="4">
    <source>
        <dbReference type="Proteomes" id="UP000007264"/>
    </source>
</evidence>
<keyword evidence="4" id="KW-1185">Reference proteome</keyword>
<dbReference type="AlphaFoldDB" id="I0YZ77"/>
<dbReference type="KEGG" id="csl:COCSUDRAFT_63222"/>
<evidence type="ECO:0000256" key="2">
    <source>
        <dbReference type="SAM" id="MobiDB-lite"/>
    </source>
</evidence>
<keyword evidence="1" id="KW-0175">Coiled coil</keyword>
<dbReference type="GeneID" id="17041688"/>
<evidence type="ECO:0000313" key="3">
    <source>
        <dbReference type="EMBL" id="EIE23696.1"/>
    </source>
</evidence>
<feature type="region of interest" description="Disordered" evidence="2">
    <location>
        <begin position="193"/>
        <end position="246"/>
    </location>
</feature>
<protein>
    <submittedName>
        <fullName evidence="3">Uncharacterized protein</fullName>
    </submittedName>
</protein>
<evidence type="ECO:0000256" key="1">
    <source>
        <dbReference type="SAM" id="Coils"/>
    </source>
</evidence>
<organism evidence="3 4">
    <name type="scientific">Coccomyxa subellipsoidea (strain C-169)</name>
    <name type="common">Green microalga</name>
    <dbReference type="NCBI Taxonomy" id="574566"/>
    <lineage>
        <taxon>Eukaryota</taxon>
        <taxon>Viridiplantae</taxon>
        <taxon>Chlorophyta</taxon>
        <taxon>core chlorophytes</taxon>
        <taxon>Trebouxiophyceae</taxon>
        <taxon>Trebouxiophyceae incertae sedis</taxon>
        <taxon>Coccomyxaceae</taxon>
        <taxon>Coccomyxa</taxon>
        <taxon>Coccomyxa subellipsoidea</taxon>
    </lineage>
</organism>
<feature type="coiled-coil region" evidence="1">
    <location>
        <begin position="132"/>
        <end position="166"/>
    </location>
</feature>
<gene>
    <name evidence="3" type="ORF">COCSUDRAFT_63222</name>
</gene>
<accession>I0YZ77</accession>
<dbReference type="EMBL" id="AGSI01000007">
    <property type="protein sequence ID" value="EIE23696.1"/>
    <property type="molecule type" value="Genomic_DNA"/>
</dbReference>
<feature type="compositionally biased region" description="Gly residues" evidence="2">
    <location>
        <begin position="193"/>
        <end position="203"/>
    </location>
</feature>
<comment type="caution">
    <text evidence="3">The sequence shown here is derived from an EMBL/GenBank/DDBJ whole genome shotgun (WGS) entry which is preliminary data.</text>
</comment>
<dbReference type="RefSeq" id="XP_005648240.1">
    <property type="nucleotide sequence ID" value="XM_005648183.1"/>
</dbReference>
<dbReference type="OrthoDB" id="10528649at2759"/>
<proteinExistence type="predicted"/>
<name>I0YZ77_COCSC</name>
<dbReference type="Proteomes" id="UP000007264">
    <property type="component" value="Unassembled WGS sequence"/>
</dbReference>
<sequence length="246" mass="26773">MASQEELQEVKLTDSINFEGGGLLPGTWPADRFARLLLKKQDALLSSACLEPSPTSVTSPSGSIAAYHEPSQVEECVRGHMASLAGELQKILQHVTDELATEVDKLSTMLLRELLDVSKRAEQEKTQRSCGQRATREALDELAARVEEQSRQLEQQNDQLQALQGRVADMEAPLIVRIFRGIWRLFFGSGGRKGSGGVTGSGRGKADAERKAAAKSGADEEPLAEERAAFMTPGQRRASREADAEI</sequence>
<reference evidence="3 4" key="1">
    <citation type="journal article" date="2012" name="Genome Biol.">
        <title>The genome of the polar eukaryotic microalga coccomyxa subellipsoidea reveals traits of cold adaptation.</title>
        <authorList>
            <person name="Blanc G."/>
            <person name="Agarkova I."/>
            <person name="Grimwood J."/>
            <person name="Kuo A."/>
            <person name="Brueggeman A."/>
            <person name="Dunigan D."/>
            <person name="Gurnon J."/>
            <person name="Ladunga I."/>
            <person name="Lindquist E."/>
            <person name="Lucas S."/>
            <person name="Pangilinan J."/>
            <person name="Proschold T."/>
            <person name="Salamov A."/>
            <person name="Schmutz J."/>
            <person name="Weeks D."/>
            <person name="Yamada T."/>
            <person name="Claverie J.M."/>
            <person name="Grigoriev I."/>
            <person name="Van Etten J."/>
            <person name="Lomsadze A."/>
            <person name="Borodovsky M."/>
        </authorList>
    </citation>
    <scope>NUCLEOTIDE SEQUENCE [LARGE SCALE GENOMIC DNA]</scope>
    <source>
        <strain evidence="3 4">C-169</strain>
    </source>
</reference>